<comment type="caution">
    <text evidence="1">The sequence shown here is derived from an EMBL/GenBank/DDBJ whole genome shotgun (WGS) entry which is preliminary data.</text>
</comment>
<organism evidence="1 2">
    <name type="scientific">Mycena rosella</name>
    <name type="common">Pink bonnet</name>
    <name type="synonym">Agaricus rosellus</name>
    <dbReference type="NCBI Taxonomy" id="1033263"/>
    <lineage>
        <taxon>Eukaryota</taxon>
        <taxon>Fungi</taxon>
        <taxon>Dikarya</taxon>
        <taxon>Basidiomycota</taxon>
        <taxon>Agaricomycotina</taxon>
        <taxon>Agaricomycetes</taxon>
        <taxon>Agaricomycetidae</taxon>
        <taxon>Agaricales</taxon>
        <taxon>Marasmiineae</taxon>
        <taxon>Mycenaceae</taxon>
        <taxon>Mycena</taxon>
    </lineage>
</organism>
<protein>
    <submittedName>
        <fullName evidence="1">Uncharacterized protein</fullName>
    </submittedName>
</protein>
<dbReference type="Proteomes" id="UP001221757">
    <property type="component" value="Unassembled WGS sequence"/>
</dbReference>
<keyword evidence="2" id="KW-1185">Reference proteome</keyword>
<accession>A0AAD7DK86</accession>
<feature type="non-terminal residue" evidence="1">
    <location>
        <position position="1"/>
    </location>
</feature>
<name>A0AAD7DK86_MYCRO</name>
<dbReference type="EMBL" id="JARKIE010000045">
    <property type="protein sequence ID" value="KAJ7693689.1"/>
    <property type="molecule type" value="Genomic_DNA"/>
</dbReference>
<reference evidence="1" key="1">
    <citation type="submission" date="2023-03" db="EMBL/GenBank/DDBJ databases">
        <title>Massive genome expansion in bonnet fungi (Mycena s.s.) driven by repeated elements and novel gene families across ecological guilds.</title>
        <authorList>
            <consortium name="Lawrence Berkeley National Laboratory"/>
            <person name="Harder C.B."/>
            <person name="Miyauchi S."/>
            <person name="Viragh M."/>
            <person name="Kuo A."/>
            <person name="Thoen E."/>
            <person name="Andreopoulos B."/>
            <person name="Lu D."/>
            <person name="Skrede I."/>
            <person name="Drula E."/>
            <person name="Henrissat B."/>
            <person name="Morin E."/>
            <person name="Kohler A."/>
            <person name="Barry K."/>
            <person name="LaButti K."/>
            <person name="Morin E."/>
            <person name="Salamov A."/>
            <person name="Lipzen A."/>
            <person name="Mereny Z."/>
            <person name="Hegedus B."/>
            <person name="Baldrian P."/>
            <person name="Stursova M."/>
            <person name="Weitz H."/>
            <person name="Taylor A."/>
            <person name="Grigoriev I.V."/>
            <person name="Nagy L.G."/>
            <person name="Martin F."/>
            <person name="Kauserud H."/>
        </authorList>
    </citation>
    <scope>NUCLEOTIDE SEQUENCE</scope>
    <source>
        <strain evidence="1">CBHHK067</strain>
    </source>
</reference>
<sequence>PRPAMQVAPPILIAAMPVDAVIPSLSDAQPPSWLIISRKSTDFPVPADPEKKVLCP</sequence>
<gene>
    <name evidence="1" type="ORF">B0H17DRAFT_932718</name>
</gene>
<proteinExistence type="predicted"/>
<evidence type="ECO:0000313" key="1">
    <source>
        <dbReference type="EMBL" id="KAJ7693689.1"/>
    </source>
</evidence>
<evidence type="ECO:0000313" key="2">
    <source>
        <dbReference type="Proteomes" id="UP001221757"/>
    </source>
</evidence>
<dbReference type="AlphaFoldDB" id="A0AAD7DK86"/>